<dbReference type="RefSeq" id="XP_021877458.1">
    <property type="nucleotide sequence ID" value="XM_022019695.1"/>
</dbReference>
<evidence type="ECO:0000256" key="1">
    <source>
        <dbReference type="SAM" id="MobiDB-lite"/>
    </source>
</evidence>
<reference evidence="2 3" key="1">
    <citation type="submission" date="2016-07" db="EMBL/GenBank/DDBJ databases">
        <title>Pervasive Adenine N6-methylation of Active Genes in Fungi.</title>
        <authorList>
            <consortium name="DOE Joint Genome Institute"/>
            <person name="Mondo S.J."/>
            <person name="Dannebaum R.O."/>
            <person name="Kuo R.C."/>
            <person name="Labutti K."/>
            <person name="Haridas S."/>
            <person name="Kuo A."/>
            <person name="Salamov A."/>
            <person name="Ahrendt S.R."/>
            <person name="Lipzen A."/>
            <person name="Sullivan W."/>
            <person name="Andreopoulos W.B."/>
            <person name="Clum A."/>
            <person name="Lindquist E."/>
            <person name="Daum C."/>
            <person name="Ramamoorthy G.K."/>
            <person name="Gryganskyi A."/>
            <person name="Culley D."/>
            <person name="Magnuson J.K."/>
            <person name="James T.Y."/>
            <person name="O'Malley M.A."/>
            <person name="Stajich J.E."/>
            <person name="Spatafora J.W."/>
            <person name="Visel A."/>
            <person name="Grigoriev I.V."/>
        </authorList>
    </citation>
    <scope>NUCLEOTIDE SEQUENCE [LARGE SCALE GENOMIC DNA]</scope>
    <source>
        <strain evidence="2 3">NRRL 3116</strain>
    </source>
</reference>
<accession>A0A1Y2GBE2</accession>
<feature type="compositionally biased region" description="Polar residues" evidence="1">
    <location>
        <begin position="114"/>
        <end position="138"/>
    </location>
</feature>
<keyword evidence="3" id="KW-1185">Reference proteome</keyword>
<proteinExistence type="predicted"/>
<feature type="region of interest" description="Disordered" evidence="1">
    <location>
        <begin position="22"/>
        <end position="42"/>
    </location>
</feature>
<dbReference type="GeneID" id="33561540"/>
<feature type="region of interest" description="Disordered" evidence="1">
    <location>
        <begin position="272"/>
        <end position="297"/>
    </location>
</feature>
<gene>
    <name evidence="2" type="ORF">BCR41DRAFT_168282</name>
</gene>
<feature type="region of interest" description="Disordered" evidence="1">
    <location>
        <begin position="177"/>
        <end position="198"/>
    </location>
</feature>
<organism evidence="2 3">
    <name type="scientific">Lobosporangium transversale</name>
    <dbReference type="NCBI Taxonomy" id="64571"/>
    <lineage>
        <taxon>Eukaryota</taxon>
        <taxon>Fungi</taxon>
        <taxon>Fungi incertae sedis</taxon>
        <taxon>Mucoromycota</taxon>
        <taxon>Mortierellomycotina</taxon>
        <taxon>Mortierellomycetes</taxon>
        <taxon>Mortierellales</taxon>
        <taxon>Mortierellaceae</taxon>
        <taxon>Lobosporangium</taxon>
    </lineage>
</organism>
<sequence>MRQSQDEKKPPEHQTEHCIIPFSSSQHTEKKLSRFPITKNEKGTQERLMIDLEQIYVAVDEFSIEEIRARQSCYASDINTEENSGRPHSRPPDKRPNTGNQQSDKYHCIPVAPSPQTLNYSTEDSNTQQSSQAKSLLHTSPKDFDDRVFDTARRMTASSPTLHTKYASAEMNKIFSDRSRSRRSMDSQWSAEDSQGVEEDELEKFTMAYSIPNIPWEFTTPSYEILENEIQDGYDEDDDQARDKTEDFLRKLEQGFPSTITQDIEALKRKRAEEGESNRLSFLPNKRSPFRSDPSRRQSDITMVIEQKVRQMQQHQHHQMEEQVEDTWRYVSEEASYVEDSESMGMRSHSLQDTENASSIGNDIPSTRTLQVFCDDTGNLDSDLNIPMLEDEAPPPFLDHEDLL</sequence>
<comment type="caution">
    <text evidence="2">The sequence shown here is derived from an EMBL/GenBank/DDBJ whole genome shotgun (WGS) entry which is preliminary data.</text>
</comment>
<dbReference type="OrthoDB" id="248495at2759"/>
<name>A0A1Y2GBE2_9FUNG</name>
<evidence type="ECO:0000313" key="2">
    <source>
        <dbReference type="EMBL" id="ORZ06295.1"/>
    </source>
</evidence>
<dbReference type="EMBL" id="MCFF01000046">
    <property type="protein sequence ID" value="ORZ06295.1"/>
    <property type="molecule type" value="Genomic_DNA"/>
</dbReference>
<protein>
    <submittedName>
        <fullName evidence="2">Uncharacterized protein</fullName>
    </submittedName>
</protein>
<dbReference type="Proteomes" id="UP000193648">
    <property type="component" value="Unassembled WGS sequence"/>
</dbReference>
<evidence type="ECO:0000313" key="3">
    <source>
        <dbReference type="Proteomes" id="UP000193648"/>
    </source>
</evidence>
<dbReference type="InParanoid" id="A0A1Y2GBE2"/>
<dbReference type="AlphaFoldDB" id="A0A1Y2GBE2"/>
<feature type="region of interest" description="Disordered" evidence="1">
    <location>
        <begin position="78"/>
        <end position="143"/>
    </location>
</feature>